<organism evidence="2">
    <name type="scientific">Phaffia rhodozyma</name>
    <name type="common">Yeast</name>
    <name type="synonym">Xanthophyllomyces dendrorhous</name>
    <dbReference type="NCBI Taxonomy" id="264483"/>
    <lineage>
        <taxon>Eukaryota</taxon>
        <taxon>Fungi</taxon>
        <taxon>Dikarya</taxon>
        <taxon>Basidiomycota</taxon>
        <taxon>Agaricomycotina</taxon>
        <taxon>Tremellomycetes</taxon>
        <taxon>Cystofilobasidiales</taxon>
        <taxon>Mrakiaceae</taxon>
        <taxon>Phaffia</taxon>
    </lineage>
</organism>
<reference evidence="2" key="1">
    <citation type="submission" date="2014-08" db="EMBL/GenBank/DDBJ databases">
        <authorList>
            <person name="Sharma Rahul"/>
            <person name="Thines Marco"/>
        </authorList>
    </citation>
    <scope>NUCLEOTIDE SEQUENCE</scope>
</reference>
<sequence>MSLLISCLSSFSFSLTPLSSYDQASFHPSSGFSCFHLRLILSPSRVFLRSLKVFFLFLIFLSFVVHIEIFRAFRHLVIFSTYQDNLTCQLRVLAPFKEYKIGLNG</sequence>
<dbReference type="EMBL" id="LN483249">
    <property type="protein sequence ID" value="CDZ97648.1"/>
    <property type="molecule type" value="Genomic_DNA"/>
</dbReference>
<feature type="transmembrane region" description="Helical" evidence="1">
    <location>
        <begin position="53"/>
        <end position="73"/>
    </location>
</feature>
<proteinExistence type="predicted"/>
<name>A0A0F7SIU4_PHARH</name>
<keyword evidence="1" id="KW-0472">Membrane</keyword>
<protein>
    <submittedName>
        <fullName evidence="2">Uncharacterized protein</fullName>
    </submittedName>
</protein>
<keyword evidence="1" id="KW-1133">Transmembrane helix</keyword>
<accession>A0A0F7SIU4</accession>
<dbReference type="AlphaFoldDB" id="A0A0F7SIU4"/>
<evidence type="ECO:0000256" key="1">
    <source>
        <dbReference type="SAM" id="Phobius"/>
    </source>
</evidence>
<evidence type="ECO:0000313" key="2">
    <source>
        <dbReference type="EMBL" id="CDZ97648.1"/>
    </source>
</evidence>
<keyword evidence="1" id="KW-0812">Transmembrane</keyword>